<comment type="caution">
    <text evidence="5">The sequence shown here is derived from an EMBL/GenBank/DDBJ whole genome shotgun (WGS) entry which is preliminary data.</text>
</comment>
<keyword evidence="6" id="KW-1185">Reference proteome</keyword>
<keyword evidence="2" id="KW-0663">Pyridoxal phosphate</keyword>
<dbReference type="InterPro" id="IPR036052">
    <property type="entry name" value="TrpB-like_PALP_sf"/>
</dbReference>
<protein>
    <submittedName>
        <fullName evidence="5">Pyridoxal-phosphate dependent enzyme</fullName>
    </submittedName>
</protein>
<evidence type="ECO:0000256" key="3">
    <source>
        <dbReference type="ARBA" id="ARBA00023239"/>
    </source>
</evidence>
<accession>A0A849AJY5</accession>
<sequence>MTDADLPGLPDLLDLPDLAAIRRAAGRIRGDVRRTSLMTSAQLSDRTGADVRLKLEIEQPTGSFKVRGAANAIRAATERRPVPGLTTASTGNHARAVSYVGARLGLPVTAFLAAGVPADRVRALEQLGATVDRSTADQTAAIDAAATLAAERGYEFVPPFDHPDVIGGQGTIGLELCEDLPDLDVVLVPVSGGGLIAGIGLAVTAIAPRVRVVGVCAERADAMRRSLAAGHPVPVPEVDTVATSLLGDLGPDNRYTFRAAQTVIDDLVTVDDDQLRAAMGRLHAEDGLVVEGAAAATAAALWAAGDRWRGRQVAALVTGNAVAQRP</sequence>
<keyword evidence="3" id="KW-0456">Lyase</keyword>
<dbReference type="InterPro" id="IPR050147">
    <property type="entry name" value="Ser/Thr_Dehydratase"/>
</dbReference>
<evidence type="ECO:0000256" key="2">
    <source>
        <dbReference type="ARBA" id="ARBA00022898"/>
    </source>
</evidence>
<name>A0A849AJY5_9MICO</name>
<evidence type="ECO:0000256" key="1">
    <source>
        <dbReference type="ARBA" id="ARBA00001933"/>
    </source>
</evidence>
<feature type="domain" description="Tryptophan synthase beta chain-like PALP" evidence="4">
    <location>
        <begin position="29"/>
        <end position="319"/>
    </location>
</feature>
<dbReference type="GO" id="GO:0003941">
    <property type="term" value="F:L-serine ammonia-lyase activity"/>
    <property type="evidence" value="ECO:0007669"/>
    <property type="project" value="TreeGrafter"/>
</dbReference>
<dbReference type="InterPro" id="IPR001926">
    <property type="entry name" value="TrpB-like_PALP"/>
</dbReference>
<dbReference type="Proteomes" id="UP000557772">
    <property type="component" value="Unassembled WGS sequence"/>
</dbReference>
<gene>
    <name evidence="5" type="ORF">HJ588_17940</name>
</gene>
<organism evidence="5 6">
    <name type="scientific">Flexivirga aerilata</name>
    <dbReference type="NCBI Taxonomy" id="1656889"/>
    <lineage>
        <taxon>Bacteria</taxon>
        <taxon>Bacillati</taxon>
        <taxon>Actinomycetota</taxon>
        <taxon>Actinomycetes</taxon>
        <taxon>Micrococcales</taxon>
        <taxon>Dermacoccaceae</taxon>
        <taxon>Flexivirga</taxon>
    </lineage>
</organism>
<dbReference type="GO" id="GO:0009097">
    <property type="term" value="P:isoleucine biosynthetic process"/>
    <property type="evidence" value="ECO:0007669"/>
    <property type="project" value="TreeGrafter"/>
</dbReference>
<dbReference type="GO" id="GO:0006567">
    <property type="term" value="P:L-threonine catabolic process"/>
    <property type="evidence" value="ECO:0007669"/>
    <property type="project" value="TreeGrafter"/>
</dbReference>
<evidence type="ECO:0000313" key="5">
    <source>
        <dbReference type="EMBL" id="NNG41144.1"/>
    </source>
</evidence>
<proteinExistence type="predicted"/>
<dbReference type="GO" id="GO:0004794">
    <property type="term" value="F:threonine deaminase activity"/>
    <property type="evidence" value="ECO:0007669"/>
    <property type="project" value="TreeGrafter"/>
</dbReference>
<evidence type="ECO:0000259" key="4">
    <source>
        <dbReference type="Pfam" id="PF00291"/>
    </source>
</evidence>
<reference evidence="5 6" key="1">
    <citation type="submission" date="2020-05" db="EMBL/GenBank/DDBJ databases">
        <title>Flexivirga sp. ID2601S isolated from air conditioner.</title>
        <authorList>
            <person name="Kim D.H."/>
        </authorList>
    </citation>
    <scope>NUCLEOTIDE SEQUENCE [LARGE SCALE GENOMIC DNA]</scope>
    <source>
        <strain evidence="5 6">ID2601S</strain>
    </source>
</reference>
<dbReference type="GO" id="GO:0006565">
    <property type="term" value="P:L-serine catabolic process"/>
    <property type="evidence" value="ECO:0007669"/>
    <property type="project" value="TreeGrafter"/>
</dbReference>
<dbReference type="Gene3D" id="3.40.50.1100">
    <property type="match status" value="2"/>
</dbReference>
<dbReference type="PANTHER" id="PTHR48078:SF6">
    <property type="entry name" value="L-THREONINE DEHYDRATASE CATABOLIC TDCB"/>
    <property type="match status" value="1"/>
</dbReference>
<dbReference type="RefSeq" id="WP_171158190.1">
    <property type="nucleotide sequence ID" value="NZ_JABENB010000003.1"/>
</dbReference>
<dbReference type="AlphaFoldDB" id="A0A849AJY5"/>
<dbReference type="Pfam" id="PF00291">
    <property type="entry name" value="PALP"/>
    <property type="match status" value="1"/>
</dbReference>
<dbReference type="EMBL" id="JABENB010000003">
    <property type="protein sequence ID" value="NNG41144.1"/>
    <property type="molecule type" value="Genomic_DNA"/>
</dbReference>
<dbReference type="SUPFAM" id="SSF53686">
    <property type="entry name" value="Tryptophan synthase beta subunit-like PLP-dependent enzymes"/>
    <property type="match status" value="1"/>
</dbReference>
<evidence type="ECO:0000313" key="6">
    <source>
        <dbReference type="Proteomes" id="UP000557772"/>
    </source>
</evidence>
<comment type="cofactor">
    <cofactor evidence="1">
        <name>pyridoxal 5'-phosphate</name>
        <dbReference type="ChEBI" id="CHEBI:597326"/>
    </cofactor>
</comment>
<dbReference type="PANTHER" id="PTHR48078">
    <property type="entry name" value="THREONINE DEHYDRATASE, MITOCHONDRIAL-RELATED"/>
    <property type="match status" value="1"/>
</dbReference>